<dbReference type="Gramene" id="GBG89610">
    <property type="protein sequence ID" value="GBG89610"/>
    <property type="gene ID" value="CBR_g49400"/>
</dbReference>
<dbReference type="Gene3D" id="1.10.443.10">
    <property type="entry name" value="Intergrase catalytic core"/>
    <property type="match status" value="1"/>
</dbReference>
<evidence type="ECO:0000313" key="2">
    <source>
        <dbReference type="EMBL" id="GBG89610.1"/>
    </source>
</evidence>
<keyword evidence="1" id="KW-0233">DNA recombination</keyword>
<evidence type="ECO:0000313" key="3">
    <source>
        <dbReference type="Proteomes" id="UP000265515"/>
    </source>
</evidence>
<sequence length="195" mass="21790">MQDKGVEEDARGGSLSRCSYVPVFVGELAAVREGLRLQYKEIDVGNCLVRPGYTKTNRYGGRFLIRLKKAEEGKEIFLRIVPELIIVYEGLGVDLRSYYLFRAGRGVNALGGGAFNKRVEKWFGEAGVYEGESNHSFRIGGLQAGIEDGWSLGEMMRQGTLSSIGMFMRYGYGVKRGWKRNGEVTKRNVRNAEGD</sequence>
<comment type="caution">
    <text evidence="2">The sequence shown here is derived from an EMBL/GenBank/DDBJ whole genome shotgun (WGS) entry which is preliminary data.</text>
</comment>
<dbReference type="GO" id="GO:0003677">
    <property type="term" value="F:DNA binding"/>
    <property type="evidence" value="ECO:0007669"/>
    <property type="project" value="InterPro"/>
</dbReference>
<name>A0A388M503_CHABU</name>
<keyword evidence="3" id="KW-1185">Reference proteome</keyword>
<proteinExistence type="predicted"/>
<dbReference type="InterPro" id="IPR011010">
    <property type="entry name" value="DNA_brk_join_enz"/>
</dbReference>
<dbReference type="EMBL" id="BFEA01000749">
    <property type="protein sequence ID" value="GBG89610.1"/>
    <property type="molecule type" value="Genomic_DNA"/>
</dbReference>
<dbReference type="InterPro" id="IPR013762">
    <property type="entry name" value="Integrase-like_cat_sf"/>
</dbReference>
<evidence type="ECO:0000256" key="1">
    <source>
        <dbReference type="ARBA" id="ARBA00023172"/>
    </source>
</evidence>
<dbReference type="GO" id="GO:0015074">
    <property type="term" value="P:DNA integration"/>
    <property type="evidence" value="ECO:0007669"/>
    <property type="project" value="InterPro"/>
</dbReference>
<organism evidence="2 3">
    <name type="scientific">Chara braunii</name>
    <name type="common">Braun's stonewort</name>
    <dbReference type="NCBI Taxonomy" id="69332"/>
    <lineage>
        <taxon>Eukaryota</taxon>
        <taxon>Viridiplantae</taxon>
        <taxon>Streptophyta</taxon>
        <taxon>Charophyceae</taxon>
        <taxon>Charales</taxon>
        <taxon>Characeae</taxon>
        <taxon>Chara</taxon>
    </lineage>
</organism>
<dbReference type="AlphaFoldDB" id="A0A388M503"/>
<accession>A0A388M503</accession>
<dbReference type="GO" id="GO:0006310">
    <property type="term" value="P:DNA recombination"/>
    <property type="evidence" value="ECO:0007669"/>
    <property type="project" value="UniProtKB-KW"/>
</dbReference>
<protein>
    <submittedName>
        <fullName evidence="2">Uncharacterized protein</fullName>
    </submittedName>
</protein>
<gene>
    <name evidence="2" type="ORF">CBR_g49400</name>
</gene>
<reference evidence="2 3" key="1">
    <citation type="journal article" date="2018" name="Cell">
        <title>The Chara Genome: Secondary Complexity and Implications for Plant Terrestrialization.</title>
        <authorList>
            <person name="Nishiyama T."/>
            <person name="Sakayama H."/>
            <person name="Vries J.D."/>
            <person name="Buschmann H."/>
            <person name="Saint-Marcoux D."/>
            <person name="Ullrich K.K."/>
            <person name="Haas F.B."/>
            <person name="Vanderstraeten L."/>
            <person name="Becker D."/>
            <person name="Lang D."/>
            <person name="Vosolsobe S."/>
            <person name="Rombauts S."/>
            <person name="Wilhelmsson P.K.I."/>
            <person name="Janitza P."/>
            <person name="Kern R."/>
            <person name="Heyl A."/>
            <person name="Rumpler F."/>
            <person name="Villalobos L.I.A.C."/>
            <person name="Clay J.M."/>
            <person name="Skokan R."/>
            <person name="Toyoda A."/>
            <person name="Suzuki Y."/>
            <person name="Kagoshima H."/>
            <person name="Schijlen E."/>
            <person name="Tajeshwar N."/>
            <person name="Catarino B."/>
            <person name="Hetherington A.J."/>
            <person name="Saltykova A."/>
            <person name="Bonnot C."/>
            <person name="Breuninger H."/>
            <person name="Symeonidi A."/>
            <person name="Radhakrishnan G.V."/>
            <person name="Van Nieuwerburgh F."/>
            <person name="Deforce D."/>
            <person name="Chang C."/>
            <person name="Karol K.G."/>
            <person name="Hedrich R."/>
            <person name="Ulvskov P."/>
            <person name="Glockner G."/>
            <person name="Delwiche C.F."/>
            <person name="Petrasek J."/>
            <person name="Van de Peer Y."/>
            <person name="Friml J."/>
            <person name="Beilby M."/>
            <person name="Dolan L."/>
            <person name="Kohara Y."/>
            <person name="Sugano S."/>
            <person name="Fujiyama A."/>
            <person name="Delaux P.-M."/>
            <person name="Quint M."/>
            <person name="TheiBen G."/>
            <person name="Hagemann M."/>
            <person name="Harholt J."/>
            <person name="Dunand C."/>
            <person name="Zachgo S."/>
            <person name="Langdale J."/>
            <person name="Maumus F."/>
            <person name="Straeten D.V.D."/>
            <person name="Gould S.B."/>
            <person name="Rensing S.A."/>
        </authorList>
    </citation>
    <scope>NUCLEOTIDE SEQUENCE [LARGE SCALE GENOMIC DNA]</scope>
    <source>
        <strain evidence="2 3">S276</strain>
    </source>
</reference>
<dbReference type="Proteomes" id="UP000265515">
    <property type="component" value="Unassembled WGS sequence"/>
</dbReference>
<dbReference type="SUPFAM" id="SSF56349">
    <property type="entry name" value="DNA breaking-rejoining enzymes"/>
    <property type="match status" value="1"/>
</dbReference>